<dbReference type="NCBIfam" id="NF006263">
    <property type="entry name" value="PRK08410.1"/>
    <property type="match status" value="1"/>
</dbReference>
<dbReference type="Pfam" id="PF00389">
    <property type="entry name" value="2-Hacid_dh"/>
    <property type="match status" value="1"/>
</dbReference>
<comment type="caution">
    <text evidence="7">The sequence shown here is derived from an EMBL/GenBank/DDBJ whole genome shotgun (WGS) entry which is preliminary data.</text>
</comment>
<dbReference type="InterPro" id="IPR029753">
    <property type="entry name" value="D-isomer_DH_CS"/>
</dbReference>
<protein>
    <submittedName>
        <fullName evidence="7">D-2-hydroxyacid dehydrogenase</fullName>
    </submittedName>
</protein>
<dbReference type="PANTHER" id="PTHR43761:SF1">
    <property type="entry name" value="D-ISOMER SPECIFIC 2-HYDROXYACID DEHYDROGENASE CATALYTIC DOMAIN-CONTAINING PROTEIN-RELATED"/>
    <property type="match status" value="1"/>
</dbReference>
<organism evidence="7 8">
    <name type="scientific">Roseburia intestinalis</name>
    <dbReference type="NCBI Taxonomy" id="166486"/>
    <lineage>
        <taxon>Bacteria</taxon>
        <taxon>Bacillati</taxon>
        <taxon>Bacillota</taxon>
        <taxon>Clostridia</taxon>
        <taxon>Lachnospirales</taxon>
        <taxon>Lachnospiraceae</taxon>
        <taxon>Roseburia</taxon>
    </lineage>
</organism>
<evidence type="ECO:0000256" key="4">
    <source>
        <dbReference type="RuleBase" id="RU003719"/>
    </source>
</evidence>
<dbReference type="InterPro" id="IPR036291">
    <property type="entry name" value="NAD(P)-bd_dom_sf"/>
</dbReference>
<dbReference type="SUPFAM" id="SSF52283">
    <property type="entry name" value="Formate/glycerate dehydrogenase catalytic domain-like"/>
    <property type="match status" value="1"/>
</dbReference>
<keyword evidence="2 4" id="KW-0560">Oxidoreductase</keyword>
<dbReference type="SUPFAM" id="SSF51735">
    <property type="entry name" value="NAD(P)-binding Rossmann-fold domains"/>
    <property type="match status" value="1"/>
</dbReference>
<dbReference type="Pfam" id="PF02826">
    <property type="entry name" value="2-Hacid_dh_C"/>
    <property type="match status" value="1"/>
</dbReference>
<sequence length="320" mass="35850">MQRRKKMNIVFLDAKTIGEDIDLSGYDKLGTVIKYGFSTTEEARERTKDADVVIVNKVQINETSIGEAEHLKLVCVTATGTNNLDKAYLDAHGIAWRNVAGYSTETVAQHTFALLFYLWEKLRYYDDYVKSEKYVGDITFTHFDNVFHDLNGKTWGIIGLGAIGRRVADIAKMFGCHVIYYSTTGKNNQPGYERVEFDELLAKSDIVSVHAPLTEQTEGLMNAEAFSKMKPSAIFLNLGRGPIVVERDLADALENKTIAGAGLDVLTVEPMSAENPLKRIKDSDRLIITPHIAWASLEARTRLMKIIEGQIRDFFDGSDK</sequence>
<gene>
    <name evidence="7" type="ORF">DW856_06430</name>
</gene>
<reference evidence="7 8" key="1">
    <citation type="submission" date="2018-08" db="EMBL/GenBank/DDBJ databases">
        <title>A genome reference for cultivated species of the human gut microbiota.</title>
        <authorList>
            <person name="Zou Y."/>
            <person name="Xue W."/>
            <person name="Luo G."/>
        </authorList>
    </citation>
    <scope>NUCLEOTIDE SEQUENCE [LARGE SCALE GENOMIC DNA]</scope>
    <source>
        <strain evidence="7 8">AM37-1AC</strain>
    </source>
</reference>
<evidence type="ECO:0000259" key="5">
    <source>
        <dbReference type="Pfam" id="PF00389"/>
    </source>
</evidence>
<dbReference type="GO" id="GO:0016616">
    <property type="term" value="F:oxidoreductase activity, acting on the CH-OH group of donors, NAD or NADP as acceptor"/>
    <property type="evidence" value="ECO:0007669"/>
    <property type="project" value="InterPro"/>
</dbReference>
<dbReference type="Proteomes" id="UP000283513">
    <property type="component" value="Unassembled WGS sequence"/>
</dbReference>
<evidence type="ECO:0000256" key="1">
    <source>
        <dbReference type="ARBA" id="ARBA00005854"/>
    </source>
</evidence>
<comment type="similarity">
    <text evidence="1 4">Belongs to the D-isomer specific 2-hydroxyacid dehydrogenase family.</text>
</comment>
<dbReference type="InterPro" id="IPR050418">
    <property type="entry name" value="D-iso_2-hydroxyacid_DH_PdxB"/>
</dbReference>
<evidence type="ECO:0000313" key="7">
    <source>
        <dbReference type="EMBL" id="RHC18577.1"/>
    </source>
</evidence>
<dbReference type="EMBL" id="QSHO01000004">
    <property type="protein sequence ID" value="RHC18577.1"/>
    <property type="molecule type" value="Genomic_DNA"/>
</dbReference>
<proteinExistence type="inferred from homology"/>
<dbReference type="Gene3D" id="3.40.50.720">
    <property type="entry name" value="NAD(P)-binding Rossmann-like Domain"/>
    <property type="match status" value="2"/>
</dbReference>
<evidence type="ECO:0000259" key="6">
    <source>
        <dbReference type="Pfam" id="PF02826"/>
    </source>
</evidence>
<dbReference type="AlphaFoldDB" id="A0A3R6E5D2"/>
<dbReference type="PANTHER" id="PTHR43761">
    <property type="entry name" value="D-ISOMER SPECIFIC 2-HYDROXYACID DEHYDROGENASE FAMILY PROTEIN (AFU_ORTHOLOGUE AFUA_1G13630)"/>
    <property type="match status" value="1"/>
</dbReference>
<dbReference type="PROSITE" id="PS00671">
    <property type="entry name" value="D_2_HYDROXYACID_DH_3"/>
    <property type="match status" value="1"/>
</dbReference>
<accession>A0A3R6E5D2</accession>
<dbReference type="InterPro" id="IPR006139">
    <property type="entry name" value="D-isomer_2_OHA_DH_cat_dom"/>
</dbReference>
<feature type="domain" description="D-isomer specific 2-hydroxyacid dehydrogenase catalytic" evidence="5">
    <location>
        <begin position="32"/>
        <end position="318"/>
    </location>
</feature>
<name>A0A3R6E5D2_9FIRM</name>
<evidence type="ECO:0000313" key="8">
    <source>
        <dbReference type="Proteomes" id="UP000283513"/>
    </source>
</evidence>
<dbReference type="InterPro" id="IPR006140">
    <property type="entry name" value="D-isomer_DH_NAD-bd"/>
</dbReference>
<dbReference type="CDD" id="cd12162">
    <property type="entry name" value="2-Hacid_dh_4"/>
    <property type="match status" value="1"/>
</dbReference>
<dbReference type="GO" id="GO:0051287">
    <property type="term" value="F:NAD binding"/>
    <property type="evidence" value="ECO:0007669"/>
    <property type="project" value="InterPro"/>
</dbReference>
<keyword evidence="3" id="KW-0520">NAD</keyword>
<dbReference type="PROSITE" id="PS00670">
    <property type="entry name" value="D_2_HYDROXYACID_DH_2"/>
    <property type="match status" value="1"/>
</dbReference>
<evidence type="ECO:0000256" key="2">
    <source>
        <dbReference type="ARBA" id="ARBA00023002"/>
    </source>
</evidence>
<evidence type="ECO:0000256" key="3">
    <source>
        <dbReference type="ARBA" id="ARBA00023027"/>
    </source>
</evidence>
<feature type="domain" description="D-isomer specific 2-hydroxyacid dehydrogenase NAD-binding" evidence="6">
    <location>
        <begin position="112"/>
        <end position="293"/>
    </location>
</feature>